<dbReference type="InterPro" id="IPR036236">
    <property type="entry name" value="Znf_C2H2_sf"/>
</dbReference>
<dbReference type="PROSITE" id="PS50157">
    <property type="entry name" value="ZINC_FINGER_C2H2_2"/>
    <property type="match status" value="2"/>
</dbReference>
<feature type="region of interest" description="Disordered" evidence="8">
    <location>
        <begin position="1"/>
        <end position="31"/>
    </location>
</feature>
<dbReference type="SMART" id="SM00355">
    <property type="entry name" value="ZnF_C2H2"/>
    <property type="match status" value="3"/>
</dbReference>
<dbReference type="GO" id="GO:0000981">
    <property type="term" value="F:DNA-binding transcription factor activity, RNA polymerase II-specific"/>
    <property type="evidence" value="ECO:0007669"/>
    <property type="project" value="TreeGrafter"/>
</dbReference>
<dbReference type="PROSITE" id="PS00028">
    <property type="entry name" value="ZINC_FINGER_C2H2_1"/>
    <property type="match status" value="2"/>
</dbReference>
<keyword evidence="3" id="KW-0677">Repeat</keyword>
<keyword evidence="6" id="KW-0539">Nucleus</keyword>
<reference evidence="10" key="1">
    <citation type="journal article" date="2023" name="Mol. Phylogenet. Evol.">
        <title>Genome-scale phylogeny and comparative genomics of the fungal order Sordariales.</title>
        <authorList>
            <person name="Hensen N."/>
            <person name="Bonometti L."/>
            <person name="Westerberg I."/>
            <person name="Brannstrom I.O."/>
            <person name="Guillou S."/>
            <person name="Cros-Aarteil S."/>
            <person name="Calhoun S."/>
            <person name="Haridas S."/>
            <person name="Kuo A."/>
            <person name="Mondo S."/>
            <person name="Pangilinan J."/>
            <person name="Riley R."/>
            <person name="LaButti K."/>
            <person name="Andreopoulos B."/>
            <person name="Lipzen A."/>
            <person name="Chen C."/>
            <person name="Yan M."/>
            <person name="Daum C."/>
            <person name="Ng V."/>
            <person name="Clum A."/>
            <person name="Steindorff A."/>
            <person name="Ohm R.A."/>
            <person name="Martin F."/>
            <person name="Silar P."/>
            <person name="Natvig D.O."/>
            <person name="Lalanne C."/>
            <person name="Gautier V."/>
            <person name="Ament-Velasquez S.L."/>
            <person name="Kruys A."/>
            <person name="Hutchinson M.I."/>
            <person name="Powell A.J."/>
            <person name="Barry K."/>
            <person name="Miller A.N."/>
            <person name="Grigoriev I.V."/>
            <person name="Debuchy R."/>
            <person name="Gladieux P."/>
            <person name="Hiltunen Thoren M."/>
            <person name="Johannesson H."/>
        </authorList>
    </citation>
    <scope>NUCLEOTIDE SEQUENCE</scope>
    <source>
        <strain evidence="10">CBS 118394</strain>
    </source>
</reference>
<feature type="domain" description="C2H2-type" evidence="9">
    <location>
        <begin position="612"/>
        <end position="639"/>
    </location>
</feature>
<comment type="subcellular location">
    <subcellularLocation>
        <location evidence="1">Nucleus</location>
    </subcellularLocation>
</comment>
<dbReference type="SUPFAM" id="SSF57667">
    <property type="entry name" value="beta-beta-alpha zinc fingers"/>
    <property type="match status" value="1"/>
</dbReference>
<evidence type="ECO:0000256" key="7">
    <source>
        <dbReference type="PROSITE-ProRule" id="PRU00042"/>
    </source>
</evidence>
<evidence type="ECO:0000256" key="6">
    <source>
        <dbReference type="ARBA" id="ARBA00023242"/>
    </source>
</evidence>
<feature type="domain" description="C2H2-type" evidence="9">
    <location>
        <begin position="638"/>
        <end position="663"/>
    </location>
</feature>
<comment type="caution">
    <text evidence="10">The sequence shown here is derived from an EMBL/GenBank/DDBJ whole genome shotgun (WGS) entry which is preliminary data.</text>
</comment>
<accession>A0AAE0II74</accession>
<keyword evidence="4 7" id="KW-0863">Zinc-finger</keyword>
<dbReference type="InterPro" id="IPR013087">
    <property type="entry name" value="Znf_C2H2_type"/>
</dbReference>
<dbReference type="Gene3D" id="3.30.160.60">
    <property type="entry name" value="Classic Zinc Finger"/>
    <property type="match status" value="1"/>
</dbReference>
<evidence type="ECO:0000259" key="9">
    <source>
        <dbReference type="PROSITE" id="PS50157"/>
    </source>
</evidence>
<dbReference type="PANTHER" id="PTHR24388">
    <property type="entry name" value="ZINC FINGER PROTEIN"/>
    <property type="match status" value="1"/>
</dbReference>
<sequence>MSQHLQYAHQEQCQPFGLPGQSTHSARPPRLPQSFITMDRPVAPVKTSSQVYEYASISPGSGTRETYGAFQPPGNYQNRHATVPDTRQYPQPQDPMERFMLGESSWDPLGGRQSGGLPFGFGIPDYTGYRNTTALSEVDTIGPGTLISDSGYGSMARQSVGNPSVYGDMDHNTDTQSLIQGVSDFKFHPGLSPDGLPPLEEELDRKSSFQHDDVANPDSNDLVCPECNSRVKTKSELNVLPENTSNATRNPIAAIWTNALGTGMDSAPSTILLDINRPFTSAPEPEKSIYGDSSETSPVQHEMAARQSSLSQTSWVGLDQPRATTVNSSHTSSGKLDVDQSSQIVQFSGGPLSIDDRDLSTHHDYSEDGYRSQISLDGPGHYEAIGPILLPSADLEQRPQEARDATPEEQVNNASPCINPDILNHVGLRASFSRDLSRVEDHRSEVFELESSTHSELSQEESQTAADMGKQSGAQPCDTAFQSFQLNLALKQDASVEQDALHLGTEVRESEDLSDTEQSSYQRKVSTDDLDAPKAIYSRSKPEPQSAPSTPESMSLDETEASAFVEKLMKKQALDEILQKLGYRMVKASDTEAQKTEHADSDSHAGKSGGQHTCPQCKKGFSRACELRKHMKRHDKPYACTYDQCDKRFGSKNDWKRHENSQHFQLECWKCNEKVKDSDHELCGKVCHRRETFTNHLEKEHNLGQKAIEGKWATCRVGRNCETRFWCGFCKMVVELEHRGGRAWTERFNHIDEHFNGRNGKAKMDISNWKSVESEPAPPRTFRGRSDLAEPANNGLRKRHRSRSEEDASSSTRNKRFKPGDGEVFWSCCSCETVWSPATTGNICMNCSHTHCDYCTEEAHKITENVPVISS</sequence>
<evidence type="ECO:0000256" key="2">
    <source>
        <dbReference type="ARBA" id="ARBA00022723"/>
    </source>
</evidence>
<evidence type="ECO:0000256" key="5">
    <source>
        <dbReference type="ARBA" id="ARBA00022833"/>
    </source>
</evidence>
<evidence type="ECO:0000256" key="1">
    <source>
        <dbReference type="ARBA" id="ARBA00004123"/>
    </source>
</evidence>
<feature type="region of interest" description="Disordered" evidence="8">
    <location>
        <begin position="447"/>
        <end position="476"/>
    </location>
</feature>
<feature type="region of interest" description="Disordered" evidence="8">
    <location>
        <begin position="592"/>
        <end position="612"/>
    </location>
</feature>
<evidence type="ECO:0000313" key="11">
    <source>
        <dbReference type="Proteomes" id="UP001283341"/>
    </source>
</evidence>
<evidence type="ECO:0000256" key="8">
    <source>
        <dbReference type="SAM" id="MobiDB-lite"/>
    </source>
</evidence>
<dbReference type="GO" id="GO:0000978">
    <property type="term" value="F:RNA polymerase II cis-regulatory region sequence-specific DNA binding"/>
    <property type="evidence" value="ECO:0007669"/>
    <property type="project" value="TreeGrafter"/>
</dbReference>
<dbReference type="Proteomes" id="UP001283341">
    <property type="component" value="Unassembled WGS sequence"/>
</dbReference>
<feature type="region of interest" description="Disordered" evidence="8">
    <location>
        <begin position="397"/>
        <end position="416"/>
    </location>
</feature>
<reference evidence="10" key="2">
    <citation type="submission" date="2023-06" db="EMBL/GenBank/DDBJ databases">
        <authorList>
            <consortium name="Lawrence Berkeley National Laboratory"/>
            <person name="Haridas S."/>
            <person name="Hensen N."/>
            <person name="Bonometti L."/>
            <person name="Westerberg I."/>
            <person name="Brannstrom I.O."/>
            <person name="Guillou S."/>
            <person name="Cros-Aarteil S."/>
            <person name="Calhoun S."/>
            <person name="Kuo A."/>
            <person name="Mondo S."/>
            <person name="Pangilinan J."/>
            <person name="Riley R."/>
            <person name="Labutti K."/>
            <person name="Andreopoulos B."/>
            <person name="Lipzen A."/>
            <person name="Chen C."/>
            <person name="Yanf M."/>
            <person name="Daum C."/>
            <person name="Ng V."/>
            <person name="Clum A."/>
            <person name="Steindorff A."/>
            <person name="Ohm R."/>
            <person name="Martin F."/>
            <person name="Silar P."/>
            <person name="Natvig D."/>
            <person name="Lalanne C."/>
            <person name="Gautier V."/>
            <person name="Ament-Velasquez S.L."/>
            <person name="Kruys A."/>
            <person name="Hutchinson M.I."/>
            <person name="Powell A.J."/>
            <person name="Barry K."/>
            <person name="Miller A.N."/>
            <person name="Grigoriev I.V."/>
            <person name="Debuchy R."/>
            <person name="Gladieux P."/>
            <person name="Thoren M.H."/>
            <person name="Johannesson H."/>
        </authorList>
    </citation>
    <scope>NUCLEOTIDE SEQUENCE</scope>
    <source>
        <strain evidence="10">CBS 118394</strain>
    </source>
</reference>
<gene>
    <name evidence="10" type="ORF">B0H66DRAFT_529490</name>
</gene>
<name>A0AAE0II74_9PEZI</name>
<protein>
    <recommendedName>
        <fullName evidence="9">C2H2-type domain-containing protein</fullName>
    </recommendedName>
</protein>
<feature type="compositionally biased region" description="Polar residues" evidence="8">
    <location>
        <begin position="450"/>
        <end position="465"/>
    </location>
</feature>
<dbReference type="PANTHER" id="PTHR24388:SF54">
    <property type="entry name" value="PROTEIN ESCARGOT"/>
    <property type="match status" value="1"/>
</dbReference>
<keyword evidence="11" id="KW-1185">Reference proteome</keyword>
<dbReference type="AlphaFoldDB" id="A0AAE0II74"/>
<keyword evidence="5" id="KW-0862">Zinc</keyword>
<keyword evidence="2" id="KW-0479">Metal-binding</keyword>
<feature type="compositionally biased region" description="Basic and acidic residues" evidence="8">
    <location>
        <begin position="397"/>
        <end position="406"/>
    </location>
</feature>
<feature type="compositionally biased region" description="Polar residues" evidence="8">
    <location>
        <begin position="1"/>
        <end position="13"/>
    </location>
</feature>
<proteinExistence type="predicted"/>
<dbReference type="GO" id="GO:0008270">
    <property type="term" value="F:zinc ion binding"/>
    <property type="evidence" value="ECO:0007669"/>
    <property type="project" value="UniProtKB-KW"/>
</dbReference>
<feature type="region of interest" description="Disordered" evidence="8">
    <location>
        <begin position="505"/>
        <end position="557"/>
    </location>
</feature>
<evidence type="ECO:0000313" key="10">
    <source>
        <dbReference type="EMBL" id="KAK3325454.1"/>
    </source>
</evidence>
<feature type="region of interest" description="Disordered" evidence="8">
    <location>
        <begin position="772"/>
        <end position="816"/>
    </location>
</feature>
<dbReference type="EMBL" id="JAUEDM010000002">
    <property type="protein sequence ID" value="KAK3325454.1"/>
    <property type="molecule type" value="Genomic_DNA"/>
</dbReference>
<dbReference type="GO" id="GO:0005634">
    <property type="term" value="C:nucleus"/>
    <property type="evidence" value="ECO:0007669"/>
    <property type="project" value="UniProtKB-SubCell"/>
</dbReference>
<evidence type="ECO:0000256" key="4">
    <source>
        <dbReference type="ARBA" id="ARBA00022771"/>
    </source>
</evidence>
<feature type="compositionally biased region" description="Basic and acidic residues" evidence="8">
    <location>
        <begin position="592"/>
        <end position="605"/>
    </location>
</feature>
<organism evidence="10 11">
    <name type="scientific">Apodospora peruviana</name>
    <dbReference type="NCBI Taxonomy" id="516989"/>
    <lineage>
        <taxon>Eukaryota</taxon>
        <taxon>Fungi</taxon>
        <taxon>Dikarya</taxon>
        <taxon>Ascomycota</taxon>
        <taxon>Pezizomycotina</taxon>
        <taxon>Sordariomycetes</taxon>
        <taxon>Sordariomycetidae</taxon>
        <taxon>Sordariales</taxon>
        <taxon>Lasiosphaeriaceae</taxon>
        <taxon>Apodospora</taxon>
    </lineage>
</organism>
<dbReference type="InterPro" id="IPR050527">
    <property type="entry name" value="Snail/Krueppel_Znf"/>
</dbReference>
<evidence type="ECO:0000256" key="3">
    <source>
        <dbReference type="ARBA" id="ARBA00022737"/>
    </source>
</evidence>